<sequence>MLVHWHRIRSTPGWFISKVAAGVVRHQRSNRVTFSVDPNSGIIIASCWKVVVPGRYYGRKPFPELYRCRQRRCFTTSFCSEMLSWFHLQLLVDLWVKIPF</sequence>
<reference evidence="1 2" key="1">
    <citation type="submission" date="2020-05" db="EMBL/GenBank/DDBJ databases">
        <title>WGS assembly of Panicum virgatum.</title>
        <authorList>
            <person name="Lovell J.T."/>
            <person name="Jenkins J."/>
            <person name="Shu S."/>
            <person name="Juenger T.E."/>
            <person name="Schmutz J."/>
        </authorList>
    </citation>
    <scope>NUCLEOTIDE SEQUENCE [LARGE SCALE GENOMIC DNA]</scope>
    <source>
        <strain evidence="2">cv. AP13</strain>
    </source>
</reference>
<evidence type="ECO:0000313" key="1">
    <source>
        <dbReference type="EMBL" id="KAG2642097.1"/>
    </source>
</evidence>
<dbReference type="EMBL" id="CM029039">
    <property type="protein sequence ID" value="KAG2642097.1"/>
    <property type="molecule type" value="Genomic_DNA"/>
</dbReference>
<protein>
    <submittedName>
        <fullName evidence="1">Uncharacterized protein</fullName>
    </submittedName>
</protein>
<comment type="caution">
    <text evidence="1">The sequence shown here is derived from an EMBL/GenBank/DDBJ whole genome shotgun (WGS) entry which is preliminary data.</text>
</comment>
<dbReference type="AlphaFoldDB" id="A0A8T0W652"/>
<dbReference type="Proteomes" id="UP000823388">
    <property type="component" value="Chromosome 2K"/>
</dbReference>
<evidence type="ECO:0000313" key="2">
    <source>
        <dbReference type="Proteomes" id="UP000823388"/>
    </source>
</evidence>
<keyword evidence="2" id="KW-1185">Reference proteome</keyword>
<gene>
    <name evidence="1" type="ORF">PVAP13_2KG271690</name>
</gene>
<name>A0A8T0W652_PANVG</name>
<proteinExistence type="predicted"/>
<organism evidence="1 2">
    <name type="scientific">Panicum virgatum</name>
    <name type="common">Blackwell switchgrass</name>
    <dbReference type="NCBI Taxonomy" id="38727"/>
    <lineage>
        <taxon>Eukaryota</taxon>
        <taxon>Viridiplantae</taxon>
        <taxon>Streptophyta</taxon>
        <taxon>Embryophyta</taxon>
        <taxon>Tracheophyta</taxon>
        <taxon>Spermatophyta</taxon>
        <taxon>Magnoliopsida</taxon>
        <taxon>Liliopsida</taxon>
        <taxon>Poales</taxon>
        <taxon>Poaceae</taxon>
        <taxon>PACMAD clade</taxon>
        <taxon>Panicoideae</taxon>
        <taxon>Panicodae</taxon>
        <taxon>Paniceae</taxon>
        <taxon>Panicinae</taxon>
        <taxon>Panicum</taxon>
        <taxon>Panicum sect. Hiantes</taxon>
    </lineage>
</organism>
<accession>A0A8T0W652</accession>